<sequence>MIDTAEKGSEAGYRVHVRGHVQGVGFRPCVWRLAQAMGLCGDVCNTSAGVEIRLRCSAGELERFERALSRKLPPQARIESLYAEPVSAVDLAGVGQDFAIRSSKPGEESTWVPQDTATCPECLAELFDPHNRRYRYPFTNCTHCGPRFSLIEALPYDRKLTGMSSFDLCRDCIEEYSDPEDRRFHAQINACEKCGPRLWLESPDGTVLTVDDPVAKARDQLLEGGILALKGLGGFHLCCDAGNEAAVMRLRSCKQRPAKALAVMFPSLAHMEEFALISPEERRVLLSPQAPILLLRPRPQGKSLASSVAPDSARLGCFLPYTPLHHLLLDAFSGPLVMTSGNGSGLPQVIDNDAARQQLAGMADLFLMHNRPIVCRVDDAVVRLQRASAQMEVLRPGRGLAPVSLPLPPGFANDRKVMALGADLKNTFCLAVDGQAVMSQYQGNLQQLAVNESALLARQHFAELYRFEPRLIVCDQHPAYVSTQMALASPECPVLQVQHHHAHLASCLGQHGYPLHGRPVLGICLDGTGYGDNGQLWGGELLYGGYAEVKRVGCLQPVALPGGENAIREPWRVLVAQLLHAGIDPAATLHLFPILEDKPLVVIKGMIDQGFNSPLSSSAGRLFDAVAAALGCYAEGISYEAQAAVALETLALDSSSQLMGREYSFPFVQGTACSHLDVRQHWHELIADLKSGRSKEEIARAFHLGLSKGIVDLALHVRQEFPYSSVVLSGGVMQNELIVEQLAKRFESEHIEVLRHQKVPCNDSGVSLGQLLVALAQCPLEGGQHA</sequence>
<dbReference type="PROSITE" id="PS00150">
    <property type="entry name" value="ACYLPHOSPHATASE_1"/>
    <property type="match status" value="1"/>
</dbReference>
<dbReference type="Proteomes" id="UP001159257">
    <property type="component" value="Unassembled WGS sequence"/>
</dbReference>
<dbReference type="EMBL" id="FXWV01000002">
    <property type="protein sequence ID" value="SMR71582.1"/>
    <property type="molecule type" value="Genomic_DNA"/>
</dbReference>
<keyword evidence="13" id="KW-1185">Reference proteome</keyword>
<dbReference type="InterPro" id="IPR006070">
    <property type="entry name" value="Sua5-like_dom"/>
</dbReference>
<feature type="domain" description="YrdC-like" evidence="11">
    <location>
        <begin position="211"/>
        <end position="399"/>
    </location>
</feature>
<evidence type="ECO:0000256" key="5">
    <source>
        <dbReference type="ARBA" id="ARBA00022771"/>
    </source>
</evidence>
<dbReference type="RefSeq" id="WP_283401395.1">
    <property type="nucleotide sequence ID" value="NZ_BAAAEY010000001.1"/>
</dbReference>
<evidence type="ECO:0000256" key="8">
    <source>
        <dbReference type="PIRNR" id="PIRNR006256"/>
    </source>
</evidence>
<comment type="catalytic activity">
    <reaction evidence="9">
        <text>an acyl phosphate + H2O = a carboxylate + phosphate + H(+)</text>
        <dbReference type="Rhea" id="RHEA:14965"/>
        <dbReference type="ChEBI" id="CHEBI:15377"/>
        <dbReference type="ChEBI" id="CHEBI:15378"/>
        <dbReference type="ChEBI" id="CHEBI:29067"/>
        <dbReference type="ChEBI" id="CHEBI:43474"/>
        <dbReference type="ChEBI" id="CHEBI:59918"/>
        <dbReference type="EC" id="3.6.1.7"/>
    </reaction>
</comment>
<dbReference type="Pfam" id="PF17788">
    <property type="entry name" value="HypF_C"/>
    <property type="match status" value="1"/>
</dbReference>
<dbReference type="PANTHER" id="PTHR42959">
    <property type="entry name" value="CARBAMOYLTRANSFERASE"/>
    <property type="match status" value="1"/>
</dbReference>
<comment type="similarity">
    <text evidence="2 8">Belongs to the carbamoyltransferase HypF family.</text>
</comment>
<comment type="function">
    <text evidence="8">Involved in the maturation of [NiFe] hydrogenases. Along with HypE, it catalyzes the synthesis of the CN ligands of the active site iron of [NiFe]-hydrogenases. HypF functions as a carbamoyl transferase using carbamoylphosphate as a substrate and transferring the carboxamido moiety in an ATP-dependent reaction to the thiolate of the C-terminal cysteine of HypE yielding a protein-S-carboxamide.</text>
</comment>
<evidence type="ECO:0000256" key="7">
    <source>
        <dbReference type="ARBA" id="ARBA00048220"/>
    </source>
</evidence>
<name>A0ABY1RXG5_9GAMM</name>
<dbReference type="InterPro" id="IPR011125">
    <property type="entry name" value="Znf_HypF"/>
</dbReference>
<evidence type="ECO:0000256" key="6">
    <source>
        <dbReference type="ARBA" id="ARBA00022833"/>
    </source>
</evidence>
<dbReference type="SUPFAM" id="SSF55821">
    <property type="entry name" value="YrdC/RibB"/>
    <property type="match status" value="1"/>
</dbReference>
<reference evidence="12 13" key="1">
    <citation type="submission" date="2017-05" db="EMBL/GenBank/DDBJ databases">
        <authorList>
            <person name="Varghese N."/>
            <person name="Submissions S."/>
        </authorList>
    </citation>
    <scope>NUCLEOTIDE SEQUENCE [LARGE SCALE GENOMIC DNA]</scope>
    <source>
        <strain evidence="12 13">CGMCC 1.7287</strain>
    </source>
</reference>
<dbReference type="InterPro" id="IPR043129">
    <property type="entry name" value="ATPase_NBD"/>
</dbReference>
<dbReference type="Pfam" id="PF01300">
    <property type="entry name" value="Sua5_yciO_yrdC"/>
    <property type="match status" value="1"/>
</dbReference>
<dbReference type="InterPro" id="IPR017945">
    <property type="entry name" value="DHBP_synth_RibB-like_a/b_dom"/>
</dbReference>
<evidence type="ECO:0000256" key="4">
    <source>
        <dbReference type="ARBA" id="ARBA00022723"/>
    </source>
</evidence>
<keyword evidence="6" id="KW-0862">Zinc</keyword>
<feature type="active site" evidence="9">
    <location>
        <position position="45"/>
    </location>
</feature>
<dbReference type="InterPro" id="IPR036046">
    <property type="entry name" value="Acylphosphatase-like_dom_sf"/>
</dbReference>
<dbReference type="Pfam" id="PF22521">
    <property type="entry name" value="HypF_C_2"/>
    <property type="match status" value="1"/>
</dbReference>
<dbReference type="InterPro" id="IPR001792">
    <property type="entry name" value="Acylphosphatase-like_dom"/>
</dbReference>
<evidence type="ECO:0000256" key="9">
    <source>
        <dbReference type="PROSITE-ProRule" id="PRU00520"/>
    </source>
</evidence>
<dbReference type="SUPFAM" id="SSF53067">
    <property type="entry name" value="Actin-like ATPase domain"/>
    <property type="match status" value="1"/>
</dbReference>
<dbReference type="Gene3D" id="3.30.110.120">
    <property type="match status" value="1"/>
</dbReference>
<keyword evidence="3" id="KW-0436">Ligase</keyword>
<dbReference type="InterPro" id="IPR051060">
    <property type="entry name" value="Carbamoyltrans_HypF-like"/>
</dbReference>
<dbReference type="InterPro" id="IPR055128">
    <property type="entry name" value="HypF_C_2"/>
</dbReference>
<evidence type="ECO:0000259" key="10">
    <source>
        <dbReference type="PROSITE" id="PS51160"/>
    </source>
</evidence>
<evidence type="ECO:0000313" key="12">
    <source>
        <dbReference type="EMBL" id="SMR71582.1"/>
    </source>
</evidence>
<dbReference type="PROSITE" id="PS51163">
    <property type="entry name" value="YRDC"/>
    <property type="match status" value="1"/>
</dbReference>
<dbReference type="SUPFAM" id="SSF54975">
    <property type="entry name" value="Acylphosphatase/BLUF domain-like"/>
    <property type="match status" value="1"/>
</dbReference>
<proteinExistence type="inferred from homology"/>
<dbReference type="Gene3D" id="3.30.420.360">
    <property type="match status" value="1"/>
</dbReference>
<dbReference type="EC" id="6.2.-.-" evidence="8"/>
<comment type="pathway">
    <text evidence="1 8">Protein modification; [NiFe] hydrogenase maturation.</text>
</comment>
<organism evidence="12 13">
    <name type="scientific">Marinobacterium sediminicola</name>
    <dbReference type="NCBI Taxonomy" id="518898"/>
    <lineage>
        <taxon>Bacteria</taxon>
        <taxon>Pseudomonadati</taxon>
        <taxon>Pseudomonadota</taxon>
        <taxon>Gammaproteobacteria</taxon>
        <taxon>Oceanospirillales</taxon>
        <taxon>Oceanospirillaceae</taxon>
        <taxon>Marinobacterium</taxon>
    </lineage>
</organism>
<comment type="catalytic activity">
    <reaction evidence="7 8">
        <text>C-terminal L-cysteinyl-[HypE protein] + carbamoyl phosphate + ATP + H2O = C-terminal S-carboxamide-L-cysteinyl-[HypE protein] + AMP + phosphate + diphosphate + H(+)</text>
        <dbReference type="Rhea" id="RHEA:55636"/>
        <dbReference type="Rhea" id="RHEA-COMP:14247"/>
        <dbReference type="Rhea" id="RHEA-COMP:14392"/>
        <dbReference type="ChEBI" id="CHEBI:15377"/>
        <dbReference type="ChEBI" id="CHEBI:15378"/>
        <dbReference type="ChEBI" id="CHEBI:30616"/>
        <dbReference type="ChEBI" id="CHEBI:33019"/>
        <dbReference type="ChEBI" id="CHEBI:43474"/>
        <dbReference type="ChEBI" id="CHEBI:58228"/>
        <dbReference type="ChEBI" id="CHEBI:76913"/>
        <dbReference type="ChEBI" id="CHEBI:139126"/>
        <dbReference type="ChEBI" id="CHEBI:456215"/>
    </reaction>
</comment>
<evidence type="ECO:0000313" key="13">
    <source>
        <dbReference type="Proteomes" id="UP001159257"/>
    </source>
</evidence>
<gene>
    <name evidence="12" type="ORF">SAMN04487964_102209</name>
</gene>
<dbReference type="Gene3D" id="3.30.420.40">
    <property type="match status" value="1"/>
</dbReference>
<dbReference type="InterPro" id="IPR041440">
    <property type="entry name" value="HypF_C"/>
</dbReference>
<dbReference type="Pfam" id="PF07503">
    <property type="entry name" value="zf-HYPF"/>
    <property type="match status" value="2"/>
</dbReference>
<keyword evidence="4" id="KW-0479">Metal-binding</keyword>
<evidence type="ECO:0000256" key="3">
    <source>
        <dbReference type="ARBA" id="ARBA00022598"/>
    </source>
</evidence>
<dbReference type="PANTHER" id="PTHR42959:SF1">
    <property type="entry name" value="CARBAMOYLTRANSFERASE HYPF"/>
    <property type="match status" value="1"/>
</dbReference>
<feature type="active site" evidence="9">
    <location>
        <position position="27"/>
    </location>
</feature>
<protein>
    <recommendedName>
        <fullName evidence="8">Carbamoyltransferase HypF</fullName>
        <ecNumber evidence="8">6.2.-.-</ecNumber>
    </recommendedName>
</protein>
<evidence type="ECO:0000256" key="2">
    <source>
        <dbReference type="ARBA" id="ARBA00008097"/>
    </source>
</evidence>
<dbReference type="NCBIfam" id="TIGR00143">
    <property type="entry name" value="hypF"/>
    <property type="match status" value="1"/>
</dbReference>
<dbReference type="Gene3D" id="3.90.870.50">
    <property type="match status" value="1"/>
</dbReference>
<evidence type="ECO:0000259" key="11">
    <source>
        <dbReference type="PROSITE" id="PS51163"/>
    </source>
</evidence>
<dbReference type="Pfam" id="PF00708">
    <property type="entry name" value="Acylphosphatase"/>
    <property type="match status" value="1"/>
</dbReference>
<comment type="caution">
    <text evidence="12">The sequence shown here is derived from an EMBL/GenBank/DDBJ whole genome shotgun (WGS) entry which is preliminary data.</text>
</comment>
<dbReference type="InterPro" id="IPR017968">
    <property type="entry name" value="Acylphosphatase_CS"/>
</dbReference>
<dbReference type="PIRSF" id="PIRSF006256">
    <property type="entry name" value="CMPcnvr_hdrg_mat"/>
    <property type="match status" value="1"/>
</dbReference>
<keyword evidence="5" id="KW-0863">Zinc-finger</keyword>
<accession>A0ABY1RXG5</accession>
<dbReference type="PROSITE" id="PS51160">
    <property type="entry name" value="ACYLPHOSPHATASE_3"/>
    <property type="match status" value="1"/>
</dbReference>
<dbReference type="InterPro" id="IPR004421">
    <property type="entry name" value="Carbamoyltransferase_HypF"/>
</dbReference>
<keyword evidence="9" id="KW-0378">Hydrolase</keyword>
<evidence type="ECO:0000256" key="1">
    <source>
        <dbReference type="ARBA" id="ARBA00004711"/>
    </source>
</evidence>
<feature type="domain" description="Acylphosphatase-like" evidence="10">
    <location>
        <begin position="12"/>
        <end position="102"/>
    </location>
</feature>